<dbReference type="RefSeq" id="WP_395124256.1">
    <property type="nucleotide sequence ID" value="NZ_JBIMSN010000126.1"/>
</dbReference>
<sequence length="66" mass="7226">MMVTVARPQNARIIRDGKPIPLELAYAGVEDDIHVWRTITPLQRGDSVHIDCLPARASIQFGGSDG</sequence>
<comment type="caution">
    <text evidence="1">The sequence shown here is derived from an EMBL/GenBank/DDBJ whole genome shotgun (WGS) entry which is preliminary data.</text>
</comment>
<accession>A0ABW7KA55</accession>
<evidence type="ECO:0000313" key="2">
    <source>
        <dbReference type="EMBL" id="MFH5242247.1"/>
    </source>
</evidence>
<reference evidence="3 4" key="1">
    <citation type="submission" date="2024-10" db="EMBL/GenBank/DDBJ databases">
        <authorList>
            <person name="Riesco R."/>
        </authorList>
    </citation>
    <scope>NUCLEOTIDE SEQUENCE [LARGE SCALE GENOMIC DNA]</scope>
    <source>
        <strain evidence="2 3">NCIMB 15448</strain>
        <strain evidence="1 4">NCIMB 15450</strain>
    </source>
</reference>
<gene>
    <name evidence="2" type="ORF">ACHIPV_10170</name>
    <name evidence="1" type="ORF">ACHIRB_25595</name>
</gene>
<evidence type="ECO:0000313" key="4">
    <source>
        <dbReference type="Proteomes" id="UP001609219"/>
    </source>
</evidence>
<evidence type="ECO:0000313" key="3">
    <source>
        <dbReference type="Proteomes" id="UP001609176"/>
    </source>
</evidence>
<dbReference type="Proteomes" id="UP001609219">
    <property type="component" value="Unassembled WGS sequence"/>
</dbReference>
<evidence type="ECO:0000313" key="1">
    <source>
        <dbReference type="EMBL" id="MFH5231918.1"/>
    </source>
</evidence>
<protein>
    <submittedName>
        <fullName evidence="1">Uncharacterized protein</fullName>
    </submittedName>
</protein>
<dbReference type="Proteomes" id="UP001609176">
    <property type="component" value="Unassembled WGS sequence"/>
</dbReference>
<organism evidence="1 4">
    <name type="scientific">Antrihabitans spumae</name>
    <dbReference type="NCBI Taxonomy" id="3373370"/>
    <lineage>
        <taxon>Bacteria</taxon>
        <taxon>Bacillati</taxon>
        <taxon>Actinomycetota</taxon>
        <taxon>Actinomycetes</taxon>
        <taxon>Mycobacteriales</taxon>
        <taxon>Nocardiaceae</taxon>
        <taxon>Antrihabitans</taxon>
    </lineage>
</organism>
<name>A0ABW7KA55_9NOCA</name>
<proteinExistence type="predicted"/>
<dbReference type="EMBL" id="JBIMSP010000012">
    <property type="protein sequence ID" value="MFH5242247.1"/>
    <property type="molecule type" value="Genomic_DNA"/>
</dbReference>
<dbReference type="EMBL" id="JBIMSN010000126">
    <property type="protein sequence ID" value="MFH5231918.1"/>
    <property type="molecule type" value="Genomic_DNA"/>
</dbReference>
<keyword evidence="4" id="KW-1185">Reference proteome</keyword>